<accession>A0A9P1IH23</accession>
<evidence type="ECO:0000313" key="2">
    <source>
        <dbReference type="EMBL" id="CAI5445229.1"/>
    </source>
</evidence>
<sequence length="401" mass="45353">MRFFIKCLKCDHDFRVSDILTHMYGHFVVIYPHSRPLRIKCTACDISFSEASCFYAHLEKDKENEKHAKNASSKLLQILEETEKGCTLKFRTFVDNNTEAVTTEGKQLVEQPILTDNVSKSPFNSFETFNRTPISFDTPSTYRTPDEAEIVRTISGISNSGTPGNEPAQTSNQQIANQKQQDSENFSVFAKKQQLTSCDEHLEKTCIESQSTLEVCQSQNCLVSSNNSSSPNTQPISRNELIDVMKKPEDSKKSCSSPKSLPRSENLFNQSTSFSAFSPTFRLNLLRSPPPPPESQISKSNHIENKPDVSKLRKRKKPEEMPCIGFSLRTAKTTNIARGVIRTNSNSNSNSKIESKKDSWQKWRNGNEDDKDENRASTSTKSSEQPMKRKRERSYSASDSD</sequence>
<feature type="compositionally biased region" description="Basic and acidic residues" evidence="1">
    <location>
        <begin position="353"/>
        <end position="375"/>
    </location>
</feature>
<proteinExistence type="predicted"/>
<dbReference type="AlphaFoldDB" id="A0A9P1IH23"/>
<feature type="compositionally biased region" description="Polar residues" evidence="1">
    <location>
        <begin position="376"/>
        <end position="385"/>
    </location>
</feature>
<dbReference type="EMBL" id="CANHGI010000003">
    <property type="protein sequence ID" value="CAI5445229.1"/>
    <property type="molecule type" value="Genomic_DNA"/>
</dbReference>
<gene>
    <name evidence="2" type="ORF">CAMP_LOCUS7866</name>
</gene>
<keyword evidence="3" id="KW-1185">Reference proteome</keyword>
<feature type="compositionally biased region" description="Basic and acidic residues" evidence="1">
    <location>
        <begin position="301"/>
        <end position="311"/>
    </location>
</feature>
<organism evidence="2 3">
    <name type="scientific">Caenorhabditis angaria</name>
    <dbReference type="NCBI Taxonomy" id="860376"/>
    <lineage>
        <taxon>Eukaryota</taxon>
        <taxon>Metazoa</taxon>
        <taxon>Ecdysozoa</taxon>
        <taxon>Nematoda</taxon>
        <taxon>Chromadorea</taxon>
        <taxon>Rhabditida</taxon>
        <taxon>Rhabditina</taxon>
        <taxon>Rhabditomorpha</taxon>
        <taxon>Rhabditoidea</taxon>
        <taxon>Rhabditidae</taxon>
        <taxon>Peloderinae</taxon>
        <taxon>Caenorhabditis</taxon>
    </lineage>
</organism>
<evidence type="ECO:0000256" key="1">
    <source>
        <dbReference type="SAM" id="MobiDB-lite"/>
    </source>
</evidence>
<feature type="compositionally biased region" description="Low complexity" evidence="1">
    <location>
        <begin position="254"/>
        <end position="264"/>
    </location>
</feature>
<feature type="region of interest" description="Disordered" evidence="1">
    <location>
        <begin position="337"/>
        <end position="401"/>
    </location>
</feature>
<reference evidence="2" key="1">
    <citation type="submission" date="2022-11" db="EMBL/GenBank/DDBJ databases">
        <authorList>
            <person name="Kikuchi T."/>
        </authorList>
    </citation>
    <scope>NUCLEOTIDE SEQUENCE</scope>
    <source>
        <strain evidence="2">PS1010</strain>
    </source>
</reference>
<feature type="region of interest" description="Disordered" evidence="1">
    <location>
        <begin position="156"/>
        <end position="184"/>
    </location>
</feature>
<feature type="region of interest" description="Disordered" evidence="1">
    <location>
        <begin position="285"/>
        <end position="324"/>
    </location>
</feature>
<comment type="caution">
    <text evidence="2">The sequence shown here is derived from an EMBL/GenBank/DDBJ whole genome shotgun (WGS) entry which is preliminary data.</text>
</comment>
<dbReference type="Proteomes" id="UP001152747">
    <property type="component" value="Unassembled WGS sequence"/>
</dbReference>
<feature type="region of interest" description="Disordered" evidence="1">
    <location>
        <begin position="247"/>
        <end position="266"/>
    </location>
</feature>
<protein>
    <submittedName>
        <fullName evidence="2">Uncharacterized protein</fullName>
    </submittedName>
</protein>
<evidence type="ECO:0000313" key="3">
    <source>
        <dbReference type="Proteomes" id="UP001152747"/>
    </source>
</evidence>
<name>A0A9P1IH23_9PELO</name>